<keyword evidence="2" id="KW-1133">Transmembrane helix</keyword>
<reference evidence="3 4" key="1">
    <citation type="journal article" date="2019" name="Int. J. Syst. Evol. Microbiol.">
        <title>The Global Catalogue of Microorganisms (GCM) 10K type strain sequencing project: providing services to taxonomists for standard genome sequencing and annotation.</title>
        <authorList>
            <consortium name="The Broad Institute Genomics Platform"/>
            <consortium name="The Broad Institute Genome Sequencing Center for Infectious Disease"/>
            <person name="Wu L."/>
            <person name="Ma J."/>
        </authorList>
    </citation>
    <scope>NUCLEOTIDE SEQUENCE [LARGE SCALE GENOMIC DNA]</scope>
    <source>
        <strain evidence="3 4">CGMCC 1.10593</strain>
    </source>
</reference>
<accession>A0ABD6D8H0</accession>
<evidence type="ECO:0008006" key="5">
    <source>
        <dbReference type="Google" id="ProtNLM"/>
    </source>
</evidence>
<keyword evidence="2" id="KW-0812">Transmembrane</keyword>
<dbReference type="EMBL" id="JBHUDM010000002">
    <property type="protein sequence ID" value="MFD1642283.1"/>
    <property type="molecule type" value="Genomic_DNA"/>
</dbReference>
<protein>
    <recommendedName>
        <fullName evidence="5">Membrane domain of glycerophosphoryl diester phosphodiesterase</fullName>
    </recommendedName>
</protein>
<dbReference type="Proteomes" id="UP001597052">
    <property type="component" value="Unassembled WGS sequence"/>
</dbReference>
<keyword evidence="4" id="KW-1185">Reference proteome</keyword>
<feature type="region of interest" description="Disordered" evidence="1">
    <location>
        <begin position="306"/>
        <end position="339"/>
    </location>
</feature>
<dbReference type="InterPro" id="IPR055966">
    <property type="entry name" value="DUF7544"/>
</dbReference>
<keyword evidence="2" id="KW-0472">Membrane</keyword>
<proteinExistence type="predicted"/>
<feature type="transmembrane region" description="Helical" evidence="2">
    <location>
        <begin position="155"/>
        <end position="184"/>
    </location>
</feature>
<feature type="transmembrane region" description="Helical" evidence="2">
    <location>
        <begin position="205"/>
        <end position="238"/>
    </location>
</feature>
<dbReference type="AlphaFoldDB" id="A0ABD6D8H0"/>
<evidence type="ECO:0000256" key="2">
    <source>
        <dbReference type="SAM" id="Phobius"/>
    </source>
</evidence>
<gene>
    <name evidence="3" type="ORF">ACFSBW_10410</name>
</gene>
<evidence type="ECO:0000313" key="3">
    <source>
        <dbReference type="EMBL" id="MFD1642283.1"/>
    </source>
</evidence>
<feature type="transmembrane region" description="Helical" evidence="2">
    <location>
        <begin position="110"/>
        <end position="135"/>
    </location>
</feature>
<dbReference type="RefSeq" id="WP_256395346.1">
    <property type="nucleotide sequence ID" value="NZ_JANHDJ010000002.1"/>
</dbReference>
<name>A0ABD6D8H0_9EURY</name>
<comment type="caution">
    <text evidence="3">The sequence shown here is derived from an EMBL/GenBank/DDBJ whole genome shotgun (WGS) entry which is preliminary data.</text>
</comment>
<dbReference type="Pfam" id="PF24400">
    <property type="entry name" value="DUF7544"/>
    <property type="match status" value="1"/>
</dbReference>
<feature type="transmembrane region" description="Helical" evidence="2">
    <location>
        <begin position="258"/>
        <end position="278"/>
    </location>
</feature>
<organism evidence="3 4">
    <name type="scientific">Halohasta litorea</name>
    <dbReference type="NCBI Taxonomy" id="869891"/>
    <lineage>
        <taxon>Archaea</taxon>
        <taxon>Methanobacteriati</taxon>
        <taxon>Methanobacteriota</taxon>
        <taxon>Stenosarchaea group</taxon>
        <taxon>Halobacteria</taxon>
        <taxon>Halobacteriales</taxon>
        <taxon>Haloferacaceae</taxon>
        <taxon>Halohasta</taxon>
    </lineage>
</organism>
<feature type="transmembrane region" description="Helical" evidence="2">
    <location>
        <begin position="61"/>
        <end position="89"/>
    </location>
</feature>
<evidence type="ECO:0000313" key="4">
    <source>
        <dbReference type="Proteomes" id="UP001597052"/>
    </source>
</evidence>
<sequence length="339" mass="35248">MAVFKTLTDAGGLTKQYLSALGAGGWLKLGVVVLFLGGSGLTSQFTGLPIGPETVSDPSELWAAAGVIAAGLLIIGAFGYIAAVLEFVFVDSLRSRSLSLRLYIRSNLGAGVRLLLFRVGVWLASIAVVAVPVAWTVFVGDVTTPAEVTPTQVIGIGLTAVVALFGLTTVNTLTTLFVVPVMLHEQRGALSGWRRFVDAAAANKLGVLATVLLAWLIGFILWAVLTIVGFVIGIVGVFGIVLGGSALTELSSAFEPLIVGAFVAGLIAYQYVVSLVVAPVRSYVRYYALVVLGDAEPRLDLIPTQREAVESDNGVAEAGGDTTASRKPAASGDDPETED</sequence>
<evidence type="ECO:0000256" key="1">
    <source>
        <dbReference type="SAM" id="MobiDB-lite"/>
    </source>
</evidence>
<feature type="transmembrane region" description="Helical" evidence="2">
    <location>
        <begin position="20"/>
        <end position="41"/>
    </location>
</feature>